<keyword evidence="1" id="KW-0833">Ubl conjugation pathway</keyword>
<feature type="compositionally biased region" description="Basic and acidic residues" evidence="2">
    <location>
        <begin position="58"/>
        <end position="95"/>
    </location>
</feature>
<evidence type="ECO:0000313" key="5">
    <source>
        <dbReference type="Proteomes" id="UP001642360"/>
    </source>
</evidence>
<evidence type="ECO:0000313" key="4">
    <source>
        <dbReference type="EMBL" id="CAK9156843.1"/>
    </source>
</evidence>
<dbReference type="Pfam" id="PF00789">
    <property type="entry name" value="UBX"/>
    <property type="match status" value="1"/>
</dbReference>
<name>A0ABC8SI28_9AQUA</name>
<dbReference type="PANTHER" id="PTHR23322">
    <property type="entry name" value="FAS-ASSOCIATED PROTEIN"/>
    <property type="match status" value="1"/>
</dbReference>
<feature type="region of interest" description="Disordered" evidence="2">
    <location>
        <begin position="56"/>
        <end position="95"/>
    </location>
</feature>
<evidence type="ECO:0000259" key="3">
    <source>
        <dbReference type="PROSITE" id="PS50033"/>
    </source>
</evidence>
<reference evidence="4 5" key="1">
    <citation type="submission" date="2024-02" db="EMBL/GenBank/DDBJ databases">
        <authorList>
            <person name="Vignale AGUSTIN F."/>
            <person name="Sosa J E."/>
            <person name="Modenutti C."/>
        </authorList>
    </citation>
    <scope>NUCLEOTIDE SEQUENCE [LARGE SCALE GENOMIC DNA]</scope>
</reference>
<dbReference type="PANTHER" id="PTHR23322:SF1">
    <property type="entry name" value="FAS-ASSOCIATED FACTOR 2"/>
    <property type="match status" value="1"/>
</dbReference>
<proteinExistence type="predicted"/>
<accession>A0ABC8SI28</accession>
<keyword evidence="5" id="KW-1185">Reference proteome</keyword>
<comment type="caution">
    <text evidence="4">The sequence shown here is derived from an EMBL/GenBank/DDBJ whole genome shotgun (WGS) entry which is preliminary data.</text>
</comment>
<gene>
    <name evidence="4" type="ORF">ILEXP_LOCUS25395</name>
</gene>
<dbReference type="SUPFAM" id="SSF54236">
    <property type="entry name" value="Ubiquitin-like"/>
    <property type="match status" value="1"/>
</dbReference>
<dbReference type="SMART" id="SM00166">
    <property type="entry name" value="UBX"/>
    <property type="match status" value="1"/>
</dbReference>
<dbReference type="PROSITE" id="PS50033">
    <property type="entry name" value="UBX"/>
    <property type="match status" value="1"/>
</dbReference>
<dbReference type="EMBL" id="CAUOFW020002914">
    <property type="protein sequence ID" value="CAK9156843.1"/>
    <property type="molecule type" value="Genomic_DNA"/>
</dbReference>
<evidence type="ECO:0000256" key="2">
    <source>
        <dbReference type="SAM" id="MobiDB-lite"/>
    </source>
</evidence>
<organism evidence="4 5">
    <name type="scientific">Ilex paraguariensis</name>
    <name type="common">yerba mate</name>
    <dbReference type="NCBI Taxonomy" id="185542"/>
    <lineage>
        <taxon>Eukaryota</taxon>
        <taxon>Viridiplantae</taxon>
        <taxon>Streptophyta</taxon>
        <taxon>Embryophyta</taxon>
        <taxon>Tracheophyta</taxon>
        <taxon>Spermatophyta</taxon>
        <taxon>Magnoliopsida</taxon>
        <taxon>eudicotyledons</taxon>
        <taxon>Gunneridae</taxon>
        <taxon>Pentapetalae</taxon>
        <taxon>asterids</taxon>
        <taxon>campanulids</taxon>
        <taxon>Aquifoliales</taxon>
        <taxon>Aquifoliaceae</taxon>
        <taxon>Ilex</taxon>
    </lineage>
</organism>
<dbReference type="AlphaFoldDB" id="A0ABC8SI28"/>
<evidence type="ECO:0000256" key="1">
    <source>
        <dbReference type="ARBA" id="ARBA00022786"/>
    </source>
</evidence>
<feature type="domain" description="UBX" evidence="3">
    <location>
        <begin position="121"/>
        <end position="199"/>
    </location>
</feature>
<dbReference type="InterPro" id="IPR050730">
    <property type="entry name" value="UBX_domain-protein"/>
</dbReference>
<dbReference type="InterPro" id="IPR001012">
    <property type="entry name" value="UBX_dom"/>
</dbReference>
<dbReference type="Proteomes" id="UP001642360">
    <property type="component" value="Unassembled WGS sequence"/>
</dbReference>
<dbReference type="InterPro" id="IPR029071">
    <property type="entry name" value="Ubiquitin-like_domsf"/>
</dbReference>
<sequence>MQVEGPKSPEEMLTILQRVLEESAPVLVSARLDAEERRNNIRLREEQDAAYRAALEADQARERQRKEEQERLEREAAEAERKLKEEEEARERAAREAAEKEAALVRMRQEKALSLGTEPEKGPDVTQVLVRFPSGERKGRRFHCTVTIQSLYDYVDSLGSLEVESYSLVSNFPRVVYGTEKLSWSLKKAGLHPQASLFVELNS</sequence>
<dbReference type="Gene3D" id="3.10.20.90">
    <property type="entry name" value="Phosphatidylinositol 3-kinase Catalytic Subunit, Chain A, domain 1"/>
    <property type="match status" value="1"/>
</dbReference>
<dbReference type="CDD" id="cd01767">
    <property type="entry name" value="UBX"/>
    <property type="match status" value="1"/>
</dbReference>
<protein>
    <recommendedName>
        <fullName evidence="3">UBX domain-containing protein</fullName>
    </recommendedName>
</protein>